<dbReference type="AlphaFoldDB" id="A0A8D8T0C9"/>
<name>A0A8D8T0C9_9HEMI</name>
<proteinExistence type="predicted"/>
<dbReference type="EMBL" id="HBUF01248874">
    <property type="protein sequence ID" value="CAG6679386.1"/>
    <property type="molecule type" value="Transcribed_RNA"/>
</dbReference>
<accession>A0A8D8T0C9</accession>
<evidence type="ECO:0000313" key="1">
    <source>
        <dbReference type="EMBL" id="CAG6679390.1"/>
    </source>
</evidence>
<sequence>MGEGCDGVVIDVELSQVPSNIESIRVNEFQAWIEITVERLQIIATIERILSNSVQVQVSCYIERCQISQLRKRTLVQLSELVIIQVQMMKSVCYRLQMWNLRELVPVQIESFYLHTREHCVG</sequence>
<organism evidence="1">
    <name type="scientific">Cacopsylla melanoneura</name>
    <dbReference type="NCBI Taxonomy" id="428564"/>
    <lineage>
        <taxon>Eukaryota</taxon>
        <taxon>Metazoa</taxon>
        <taxon>Ecdysozoa</taxon>
        <taxon>Arthropoda</taxon>
        <taxon>Hexapoda</taxon>
        <taxon>Insecta</taxon>
        <taxon>Pterygota</taxon>
        <taxon>Neoptera</taxon>
        <taxon>Paraneoptera</taxon>
        <taxon>Hemiptera</taxon>
        <taxon>Sternorrhyncha</taxon>
        <taxon>Psylloidea</taxon>
        <taxon>Psyllidae</taxon>
        <taxon>Psyllinae</taxon>
        <taxon>Cacopsylla</taxon>
    </lineage>
</organism>
<reference evidence="1" key="1">
    <citation type="submission" date="2021-05" db="EMBL/GenBank/DDBJ databases">
        <authorList>
            <person name="Alioto T."/>
            <person name="Alioto T."/>
            <person name="Gomez Garrido J."/>
        </authorList>
    </citation>
    <scope>NUCLEOTIDE SEQUENCE</scope>
</reference>
<dbReference type="EMBL" id="HBUF01248877">
    <property type="protein sequence ID" value="CAG6679392.1"/>
    <property type="molecule type" value="Transcribed_RNA"/>
</dbReference>
<dbReference type="EMBL" id="HBUF01248875">
    <property type="protein sequence ID" value="CAG6679388.1"/>
    <property type="molecule type" value="Transcribed_RNA"/>
</dbReference>
<dbReference type="EMBL" id="HBUF01248876">
    <property type="protein sequence ID" value="CAG6679390.1"/>
    <property type="molecule type" value="Transcribed_RNA"/>
</dbReference>
<protein>
    <submittedName>
        <fullName evidence="1">Uncharacterized protein</fullName>
    </submittedName>
</protein>